<comment type="subcellular location">
    <subcellularLocation>
        <location evidence="1">Membrane</location>
        <topology evidence="1">Multi-pass membrane protein</topology>
    </subcellularLocation>
</comment>
<evidence type="ECO:0000256" key="3">
    <source>
        <dbReference type="ARBA" id="ARBA00022692"/>
    </source>
</evidence>
<keyword evidence="5 6" id="KW-0472">Membrane</keyword>
<protein>
    <submittedName>
        <fullName evidence="7">Cation:dicarboxylase symporter family transporter</fullName>
    </submittedName>
</protein>
<accession>A0AAW7YS70</accession>
<keyword evidence="4 6" id="KW-1133">Transmembrane helix</keyword>
<dbReference type="PANTHER" id="PTHR42865">
    <property type="entry name" value="PROTON/GLUTAMATE-ASPARTATE SYMPORTER"/>
    <property type="match status" value="1"/>
</dbReference>
<keyword evidence="3 6" id="KW-0812">Transmembrane</keyword>
<evidence type="ECO:0000256" key="2">
    <source>
        <dbReference type="ARBA" id="ARBA00022448"/>
    </source>
</evidence>
<evidence type="ECO:0000313" key="7">
    <source>
        <dbReference type="EMBL" id="MDO6575149.1"/>
    </source>
</evidence>
<dbReference type="PANTHER" id="PTHR42865:SF8">
    <property type="entry name" value="SERINE_THREONINE TRANSPORTER SSTT"/>
    <property type="match status" value="1"/>
</dbReference>
<sequence length="93" mass="9934">AWAIGLGIAMHSASDTTKTLFNDVAAGVSSIVRFVIRLAPIGIFGLVANTIAQTGFSVLLGYSQLLMVLIGSMLLIALVMNPILVFYKIRRNP</sequence>
<dbReference type="InterPro" id="IPR036458">
    <property type="entry name" value="Na:dicarbo_symporter_sf"/>
</dbReference>
<dbReference type="GO" id="GO:0005886">
    <property type="term" value="C:plasma membrane"/>
    <property type="evidence" value="ECO:0007669"/>
    <property type="project" value="TreeGrafter"/>
</dbReference>
<dbReference type="GO" id="GO:0005295">
    <property type="term" value="F:neutral L-amino acid:sodium symporter activity"/>
    <property type="evidence" value="ECO:0007669"/>
    <property type="project" value="TreeGrafter"/>
</dbReference>
<keyword evidence="2" id="KW-0813">Transport</keyword>
<comment type="caution">
    <text evidence="7">The sequence shown here is derived from an EMBL/GenBank/DDBJ whole genome shotgun (WGS) entry which is preliminary data.</text>
</comment>
<dbReference type="GO" id="GO:0032329">
    <property type="term" value="P:serine transport"/>
    <property type="evidence" value="ECO:0007669"/>
    <property type="project" value="TreeGrafter"/>
</dbReference>
<proteinExistence type="predicted"/>
<organism evidence="7 8">
    <name type="scientific">Staphylococcus pasteuri_A</name>
    <dbReference type="NCBI Taxonomy" id="3062664"/>
    <lineage>
        <taxon>Bacteria</taxon>
        <taxon>Bacillati</taxon>
        <taxon>Bacillota</taxon>
        <taxon>Bacilli</taxon>
        <taxon>Bacillales</taxon>
        <taxon>Staphylococcaceae</taxon>
        <taxon>Staphylococcus</taxon>
    </lineage>
</organism>
<evidence type="ECO:0000256" key="1">
    <source>
        <dbReference type="ARBA" id="ARBA00004141"/>
    </source>
</evidence>
<dbReference type="Gene3D" id="1.10.3860.10">
    <property type="entry name" value="Sodium:dicarboxylate symporter"/>
    <property type="match status" value="1"/>
</dbReference>
<gene>
    <name evidence="7" type="ORF">Q4528_13620</name>
</gene>
<evidence type="ECO:0000256" key="4">
    <source>
        <dbReference type="ARBA" id="ARBA00022989"/>
    </source>
</evidence>
<feature type="non-terminal residue" evidence="7">
    <location>
        <position position="93"/>
    </location>
</feature>
<name>A0AAW7YS70_9STAP</name>
<feature type="transmembrane region" description="Helical" evidence="6">
    <location>
        <begin position="38"/>
        <end position="59"/>
    </location>
</feature>
<reference evidence="7" key="1">
    <citation type="submission" date="2023-07" db="EMBL/GenBank/DDBJ databases">
        <title>Genome content predicts the carbon catabolic preferences of heterotrophic bacteria.</title>
        <authorList>
            <person name="Gralka M."/>
        </authorList>
    </citation>
    <scope>NUCLEOTIDE SEQUENCE</scope>
    <source>
        <strain evidence="7">E2R20</strain>
    </source>
</reference>
<dbReference type="RefSeq" id="WP_303522090.1">
    <property type="nucleotide sequence ID" value="NZ_JAUOQO010000275.1"/>
</dbReference>
<dbReference type="Proteomes" id="UP001170310">
    <property type="component" value="Unassembled WGS sequence"/>
</dbReference>
<evidence type="ECO:0000256" key="6">
    <source>
        <dbReference type="SAM" id="Phobius"/>
    </source>
</evidence>
<dbReference type="AlphaFoldDB" id="A0AAW7YS70"/>
<feature type="non-terminal residue" evidence="7">
    <location>
        <position position="1"/>
    </location>
</feature>
<evidence type="ECO:0000313" key="8">
    <source>
        <dbReference type="Proteomes" id="UP001170310"/>
    </source>
</evidence>
<dbReference type="Pfam" id="PF00375">
    <property type="entry name" value="SDF"/>
    <property type="match status" value="1"/>
</dbReference>
<evidence type="ECO:0000256" key="5">
    <source>
        <dbReference type="ARBA" id="ARBA00023136"/>
    </source>
</evidence>
<dbReference type="InterPro" id="IPR001991">
    <property type="entry name" value="Na-dicarboxylate_symporter"/>
</dbReference>
<dbReference type="SUPFAM" id="SSF118215">
    <property type="entry name" value="Proton glutamate symport protein"/>
    <property type="match status" value="1"/>
</dbReference>
<keyword evidence="8" id="KW-1185">Reference proteome</keyword>
<feature type="transmembrane region" description="Helical" evidence="6">
    <location>
        <begin position="65"/>
        <end position="87"/>
    </location>
</feature>
<dbReference type="EMBL" id="JAUOQO010000275">
    <property type="protein sequence ID" value="MDO6575149.1"/>
    <property type="molecule type" value="Genomic_DNA"/>
</dbReference>